<dbReference type="PANTHER" id="PTHR10775">
    <property type="entry name" value="OS08G0208400 PROTEIN"/>
    <property type="match status" value="1"/>
</dbReference>
<dbReference type="EMBL" id="CACSLK010011356">
    <property type="protein sequence ID" value="CAA0813526.1"/>
    <property type="molecule type" value="Genomic_DNA"/>
</dbReference>
<feature type="region of interest" description="Disordered" evidence="1">
    <location>
        <begin position="43"/>
        <end position="68"/>
    </location>
</feature>
<proteinExistence type="predicted"/>
<organism evidence="3 4">
    <name type="scientific">Striga hermonthica</name>
    <name type="common">Purple witchweed</name>
    <name type="synonym">Buchnera hermonthica</name>
    <dbReference type="NCBI Taxonomy" id="68872"/>
    <lineage>
        <taxon>Eukaryota</taxon>
        <taxon>Viridiplantae</taxon>
        <taxon>Streptophyta</taxon>
        <taxon>Embryophyta</taxon>
        <taxon>Tracheophyta</taxon>
        <taxon>Spermatophyta</taxon>
        <taxon>Magnoliopsida</taxon>
        <taxon>eudicotyledons</taxon>
        <taxon>Gunneridae</taxon>
        <taxon>Pentapetalae</taxon>
        <taxon>asterids</taxon>
        <taxon>lamiids</taxon>
        <taxon>Lamiales</taxon>
        <taxon>Orobanchaceae</taxon>
        <taxon>Buchnereae</taxon>
        <taxon>Striga</taxon>
    </lineage>
</organism>
<evidence type="ECO:0000256" key="1">
    <source>
        <dbReference type="SAM" id="MobiDB-lite"/>
    </source>
</evidence>
<dbReference type="Pfam" id="PF13963">
    <property type="entry name" value="Transpos_assoc"/>
    <property type="match status" value="1"/>
</dbReference>
<dbReference type="AlphaFoldDB" id="A0A9N7MT50"/>
<name>A0A9N7MT50_STRHE</name>
<evidence type="ECO:0000313" key="3">
    <source>
        <dbReference type="EMBL" id="CAA0813526.1"/>
    </source>
</evidence>
<accession>A0A9N7MT50</accession>
<dbReference type="PANTHER" id="PTHR10775:SF185">
    <property type="entry name" value="OS08G0208400 PROTEIN"/>
    <property type="match status" value="1"/>
</dbReference>
<keyword evidence="4" id="KW-1185">Reference proteome</keyword>
<comment type="caution">
    <text evidence="3">The sequence shown here is derived from an EMBL/GenBank/DDBJ whole genome shotgun (WGS) entry which is preliminary data.</text>
</comment>
<feature type="region of interest" description="Disordered" evidence="1">
    <location>
        <begin position="102"/>
        <end position="128"/>
    </location>
</feature>
<evidence type="ECO:0000259" key="2">
    <source>
        <dbReference type="Pfam" id="PF13963"/>
    </source>
</evidence>
<dbReference type="Proteomes" id="UP001153555">
    <property type="component" value="Unassembled WGS sequence"/>
</dbReference>
<gene>
    <name evidence="3" type="ORF">SHERM_14085</name>
</gene>
<feature type="compositionally biased region" description="Low complexity" evidence="1">
    <location>
        <begin position="102"/>
        <end position="120"/>
    </location>
</feature>
<dbReference type="OrthoDB" id="910950at2759"/>
<evidence type="ECO:0000313" key="4">
    <source>
        <dbReference type="Proteomes" id="UP001153555"/>
    </source>
</evidence>
<dbReference type="InterPro" id="IPR029480">
    <property type="entry name" value="Transpos_assoc"/>
</dbReference>
<sequence length="368" mass="40439">MAVGEEESTLSVISSAGCGAAKIATCGVASCCGRREEDTVLATVGDGGGAAEGSGTKQSSPEHCPQLPNPLSLRPVDFLLSLSSPLSVITPVASTQSSLFTTVSSSQSSRPSHSSASTPSPHRRSLPQKLRLLRLDVLPPKSTPLSDSNESGDKIRCPCRKCNNVLYQSRDDVEADLLENGIVKHYTKWEFHGEESDESDDDAFDFEEEENNVECDLDETERGGIGGNLADYVDMQSVLEDCYTATRTNAWGGDQSTMDENAVPQWESEKFMRLLRDVDKELYPGCKNFTKLSFVVTLMHLKIVGRWSNKSFSMLLELLKKALPSGEVLPQSYYEAKKIIRDLGLDYEKIHACVNDCVLFRKEHEKAV</sequence>
<reference evidence="3" key="1">
    <citation type="submission" date="2019-12" db="EMBL/GenBank/DDBJ databases">
        <authorList>
            <person name="Scholes J."/>
        </authorList>
    </citation>
    <scope>NUCLEOTIDE SEQUENCE</scope>
</reference>
<feature type="domain" description="Transposase-associated" evidence="2">
    <location>
        <begin position="149"/>
        <end position="194"/>
    </location>
</feature>
<protein>
    <recommendedName>
        <fullName evidence="2">Transposase-associated domain-containing protein</fullName>
    </recommendedName>
</protein>